<proteinExistence type="predicted"/>
<keyword evidence="3" id="KW-1185">Reference proteome</keyword>
<reference evidence="2 3" key="1">
    <citation type="submission" date="2024-09" db="EMBL/GenBank/DDBJ databases">
        <title>Chromosome-scale assembly of Riccia fluitans.</title>
        <authorList>
            <person name="Paukszto L."/>
            <person name="Sawicki J."/>
            <person name="Karawczyk K."/>
            <person name="Piernik-Szablinska J."/>
            <person name="Szczecinska M."/>
            <person name="Mazdziarz M."/>
        </authorList>
    </citation>
    <scope>NUCLEOTIDE SEQUENCE [LARGE SCALE GENOMIC DNA]</scope>
    <source>
        <strain evidence="2">Rf_01</strain>
        <tissue evidence="2">Aerial parts of the thallus</tissue>
    </source>
</reference>
<dbReference type="EMBL" id="JBHFFA010000008">
    <property type="protein sequence ID" value="KAL2609059.1"/>
    <property type="molecule type" value="Genomic_DNA"/>
</dbReference>
<feature type="region of interest" description="Disordered" evidence="1">
    <location>
        <begin position="1"/>
        <end position="56"/>
    </location>
</feature>
<comment type="caution">
    <text evidence="2">The sequence shown here is derived from an EMBL/GenBank/DDBJ whole genome shotgun (WGS) entry which is preliminary data.</text>
</comment>
<evidence type="ECO:0000313" key="2">
    <source>
        <dbReference type="EMBL" id="KAL2609059.1"/>
    </source>
</evidence>
<name>A0ABD1XJW9_9MARC</name>
<organism evidence="2 3">
    <name type="scientific">Riccia fluitans</name>
    <dbReference type="NCBI Taxonomy" id="41844"/>
    <lineage>
        <taxon>Eukaryota</taxon>
        <taxon>Viridiplantae</taxon>
        <taxon>Streptophyta</taxon>
        <taxon>Embryophyta</taxon>
        <taxon>Marchantiophyta</taxon>
        <taxon>Marchantiopsida</taxon>
        <taxon>Marchantiidae</taxon>
        <taxon>Marchantiales</taxon>
        <taxon>Ricciaceae</taxon>
        <taxon>Riccia</taxon>
    </lineage>
</organism>
<evidence type="ECO:0000313" key="3">
    <source>
        <dbReference type="Proteomes" id="UP001605036"/>
    </source>
</evidence>
<accession>A0ABD1XJW9</accession>
<protein>
    <submittedName>
        <fullName evidence="2">Uncharacterized protein</fullName>
    </submittedName>
</protein>
<sequence length="152" mass="17528">MSQDESQDEPRDESQVHCQETPSPRGQEMFPLTLQSNPMPIPTIPKEDCSPSDQDEARPEDILVLQQFRSSMPFLDELEKQHNQPSSFKFDIVRELGAMMVNISQKQLLEESPSQAKLLCDHLNRLLKDKNHRHVRQLKDDESSGVHILNLK</sequence>
<feature type="compositionally biased region" description="Basic and acidic residues" evidence="1">
    <location>
        <begin position="45"/>
        <end position="56"/>
    </location>
</feature>
<evidence type="ECO:0000256" key="1">
    <source>
        <dbReference type="SAM" id="MobiDB-lite"/>
    </source>
</evidence>
<gene>
    <name evidence="2" type="ORF">R1flu_027632</name>
</gene>
<dbReference type="AlphaFoldDB" id="A0ABD1XJW9"/>
<dbReference type="Proteomes" id="UP001605036">
    <property type="component" value="Unassembled WGS sequence"/>
</dbReference>